<feature type="transmembrane region" description="Helical" evidence="6">
    <location>
        <begin position="12"/>
        <end position="29"/>
    </location>
</feature>
<dbReference type="SUPFAM" id="SSF81338">
    <property type="entry name" value="Aquaporin-like"/>
    <property type="match status" value="1"/>
</dbReference>
<evidence type="ECO:0000256" key="2">
    <source>
        <dbReference type="ARBA" id="ARBA00022692"/>
    </source>
</evidence>
<evidence type="ECO:0000256" key="4">
    <source>
        <dbReference type="ARBA" id="ARBA00023136"/>
    </source>
</evidence>
<evidence type="ECO:0000313" key="8">
    <source>
        <dbReference type="Proteomes" id="UP001165383"/>
    </source>
</evidence>
<feature type="transmembrane region" description="Helical" evidence="6">
    <location>
        <begin position="196"/>
        <end position="216"/>
    </location>
</feature>
<evidence type="ECO:0000256" key="6">
    <source>
        <dbReference type="SAM" id="Phobius"/>
    </source>
</evidence>
<comment type="similarity">
    <text evidence="5">Belongs to the MIP/aquaporin (TC 1.A.8) family.</text>
</comment>
<dbReference type="Proteomes" id="UP001165383">
    <property type="component" value="Unassembled WGS sequence"/>
</dbReference>
<comment type="caution">
    <text evidence="7">The sequence shown here is derived from an EMBL/GenBank/DDBJ whole genome shotgun (WGS) entry which is preliminary data.</text>
</comment>
<keyword evidence="2 5" id="KW-0812">Transmembrane</keyword>
<keyword evidence="4 6" id="KW-0472">Membrane</keyword>
<dbReference type="PANTHER" id="PTHR45724">
    <property type="entry name" value="AQUAPORIN NIP2-1"/>
    <property type="match status" value="1"/>
</dbReference>
<evidence type="ECO:0000256" key="1">
    <source>
        <dbReference type="ARBA" id="ARBA00004141"/>
    </source>
</evidence>
<dbReference type="InterPro" id="IPR023271">
    <property type="entry name" value="Aquaporin-like"/>
</dbReference>
<feature type="transmembrane region" description="Helical" evidence="6">
    <location>
        <begin position="126"/>
        <end position="144"/>
    </location>
</feature>
<feature type="transmembrane region" description="Helical" evidence="6">
    <location>
        <begin position="156"/>
        <end position="176"/>
    </location>
</feature>
<protein>
    <submittedName>
        <fullName evidence="7">Aquaporin family protein</fullName>
    </submittedName>
</protein>
<dbReference type="InterPro" id="IPR000425">
    <property type="entry name" value="MIP"/>
</dbReference>
<feature type="transmembrane region" description="Helical" evidence="6">
    <location>
        <begin position="86"/>
        <end position="106"/>
    </location>
</feature>
<feature type="transmembrane region" description="Helical" evidence="6">
    <location>
        <begin position="41"/>
        <end position="65"/>
    </location>
</feature>
<evidence type="ECO:0000256" key="3">
    <source>
        <dbReference type="ARBA" id="ARBA00022989"/>
    </source>
</evidence>
<dbReference type="RefSeq" id="WP_249916256.1">
    <property type="nucleotide sequence ID" value="NZ_JAMGBB010000001.1"/>
</dbReference>
<keyword evidence="5" id="KW-0813">Transport</keyword>
<proteinExistence type="inferred from homology"/>
<evidence type="ECO:0000256" key="5">
    <source>
        <dbReference type="RuleBase" id="RU000477"/>
    </source>
</evidence>
<comment type="subcellular location">
    <subcellularLocation>
        <location evidence="1">Membrane</location>
        <topology evidence="1">Multi-pass membrane protein</topology>
    </subcellularLocation>
</comment>
<keyword evidence="3 6" id="KW-1133">Transmembrane helix</keyword>
<reference evidence="7" key="1">
    <citation type="submission" date="2022-05" db="EMBL/GenBank/DDBJ databases">
        <authorList>
            <person name="Jo J.-H."/>
            <person name="Im W.-T."/>
        </authorList>
    </citation>
    <scope>NUCLEOTIDE SEQUENCE</scope>
    <source>
        <strain evidence="7">RB56-2</strain>
    </source>
</reference>
<accession>A0ABT0SBV5</accession>
<dbReference type="PANTHER" id="PTHR45724:SF27">
    <property type="entry name" value="AQUAPORIN NIP2-1-RELATED"/>
    <property type="match status" value="1"/>
</dbReference>
<dbReference type="EMBL" id="JAMGBB010000001">
    <property type="protein sequence ID" value="MCL6741896.1"/>
    <property type="molecule type" value="Genomic_DNA"/>
</dbReference>
<gene>
    <name evidence="7" type="ORF">LZ518_12235</name>
</gene>
<dbReference type="Gene3D" id="1.20.1080.10">
    <property type="entry name" value="Glycerol uptake facilitator protein"/>
    <property type="match status" value="1"/>
</dbReference>
<dbReference type="Pfam" id="PF00230">
    <property type="entry name" value="MIP"/>
    <property type="match status" value="1"/>
</dbReference>
<organism evidence="7 8">
    <name type="scientific">Sphingomonas brevis</name>
    <dbReference type="NCBI Taxonomy" id="2908206"/>
    <lineage>
        <taxon>Bacteria</taxon>
        <taxon>Pseudomonadati</taxon>
        <taxon>Pseudomonadota</taxon>
        <taxon>Alphaproteobacteria</taxon>
        <taxon>Sphingomonadales</taxon>
        <taxon>Sphingomonadaceae</taxon>
        <taxon>Sphingomonas</taxon>
    </lineage>
</organism>
<evidence type="ECO:0000313" key="7">
    <source>
        <dbReference type="EMBL" id="MCL6741896.1"/>
    </source>
</evidence>
<sequence length="221" mass="23048">MPSIGRRLAAEGIGSFFLFACVIGSGIMAEHLSGGNDAVALLGNTIATGAILFVLITMLGPISGAHFNPAVSLVAASRKELPWGDAAAYIIAQLGFGILGAWAAHLMFELPTLQLSVKARTGLGQWTGEAIATFGLILTILGTVRYRREWVPASVALYITAAYWFTSSTSFANPAITVARSLSDTFAGISPADVPLFIVAQLTGAALAGILAKWLFPPAIQ</sequence>
<dbReference type="InterPro" id="IPR034294">
    <property type="entry name" value="Aquaporin_transptr"/>
</dbReference>
<dbReference type="PRINTS" id="PR00783">
    <property type="entry name" value="MINTRINSICP"/>
</dbReference>
<name>A0ABT0SBV5_9SPHN</name>
<keyword evidence="8" id="KW-1185">Reference proteome</keyword>